<feature type="chain" id="PRO_5007542759" evidence="1">
    <location>
        <begin position="22"/>
        <end position="93"/>
    </location>
</feature>
<proteinExistence type="predicted"/>
<organism evidence="2">
    <name type="scientific">Ixodes ricinus</name>
    <name type="common">Common tick</name>
    <name type="synonym">Acarus ricinus</name>
    <dbReference type="NCBI Taxonomy" id="34613"/>
    <lineage>
        <taxon>Eukaryota</taxon>
        <taxon>Metazoa</taxon>
        <taxon>Ecdysozoa</taxon>
        <taxon>Arthropoda</taxon>
        <taxon>Chelicerata</taxon>
        <taxon>Arachnida</taxon>
        <taxon>Acari</taxon>
        <taxon>Parasitiformes</taxon>
        <taxon>Ixodida</taxon>
        <taxon>Ixodoidea</taxon>
        <taxon>Ixodidae</taxon>
        <taxon>Ixodinae</taxon>
        <taxon>Ixodes</taxon>
    </lineage>
</organism>
<keyword evidence="1" id="KW-0732">Signal</keyword>
<evidence type="ECO:0000313" key="2">
    <source>
        <dbReference type="EMBL" id="JAR93062.1"/>
    </source>
</evidence>
<sequence>MSSTVAPVWAAAVSVWQQVDAMLLMICPKSSSWCAKTMWCWARISVIADSWLVVNWSPSRARGRSGRTSTVALPAKAAKGVLLGLHCGTEWVS</sequence>
<name>A0A147BRE3_IXORI</name>
<reference evidence="2" key="1">
    <citation type="journal article" date="2018" name="PLoS Negl. Trop. Dis.">
        <title>Sialome diversity of ticks revealed by RNAseq of single tick salivary glands.</title>
        <authorList>
            <person name="Perner J."/>
            <person name="Kropackova S."/>
            <person name="Kopacek P."/>
            <person name="Ribeiro J.M."/>
        </authorList>
    </citation>
    <scope>NUCLEOTIDE SEQUENCE</scope>
    <source>
        <strain evidence="2">Siblings of single egg batch collected in Ceske Budejovice</strain>
        <tissue evidence="2">Salivary glands</tissue>
    </source>
</reference>
<dbReference type="EMBL" id="GEGO01002342">
    <property type="protein sequence ID" value="JAR93062.1"/>
    <property type="molecule type" value="Transcribed_RNA"/>
</dbReference>
<protein>
    <submittedName>
        <fullName evidence="2">Putative secreted protein</fullName>
    </submittedName>
</protein>
<evidence type="ECO:0000256" key="1">
    <source>
        <dbReference type="SAM" id="SignalP"/>
    </source>
</evidence>
<feature type="signal peptide" evidence="1">
    <location>
        <begin position="1"/>
        <end position="21"/>
    </location>
</feature>
<accession>A0A147BRE3</accession>
<dbReference type="AlphaFoldDB" id="A0A147BRE3"/>